<feature type="transmembrane region" description="Helical" evidence="1">
    <location>
        <begin position="30"/>
        <end position="54"/>
    </location>
</feature>
<organism evidence="2 3">
    <name type="scientific">Candidatus Nomurabacteria bacterium GW2011_GWF2_40_12</name>
    <dbReference type="NCBI Taxonomy" id="1618776"/>
    <lineage>
        <taxon>Bacteria</taxon>
        <taxon>Candidatus Nomuraibacteriota</taxon>
    </lineage>
</organism>
<dbReference type="EMBL" id="LBYC01000016">
    <property type="protein sequence ID" value="KKR42336.1"/>
    <property type="molecule type" value="Genomic_DNA"/>
</dbReference>
<sequence>MRSDIKQVNLCLLLAYCYNIPMDTLLQSQVFFFISSVGFVILWILTAIFLFYLIRATKTFSKILDQMGDDIESMGDTTKEMLEDIRDSAVFGFLFRKKKKGRKSKED</sequence>
<comment type="caution">
    <text evidence="2">The sequence shown here is derived from an EMBL/GenBank/DDBJ whole genome shotgun (WGS) entry which is preliminary data.</text>
</comment>
<evidence type="ECO:0000313" key="2">
    <source>
        <dbReference type="EMBL" id="KKR42336.1"/>
    </source>
</evidence>
<keyword evidence="1" id="KW-0812">Transmembrane</keyword>
<keyword evidence="1" id="KW-1133">Transmembrane helix</keyword>
<keyword evidence="1" id="KW-0472">Membrane</keyword>
<name>A0A0G0QY10_9BACT</name>
<accession>A0A0G0QY10</accession>
<gene>
    <name evidence="2" type="ORF">UT78_C0016G0009</name>
</gene>
<proteinExistence type="predicted"/>
<dbReference type="Proteomes" id="UP000034301">
    <property type="component" value="Unassembled WGS sequence"/>
</dbReference>
<protein>
    <submittedName>
        <fullName evidence="2">Uncharacterized protein</fullName>
    </submittedName>
</protein>
<evidence type="ECO:0000313" key="3">
    <source>
        <dbReference type="Proteomes" id="UP000034301"/>
    </source>
</evidence>
<evidence type="ECO:0000256" key="1">
    <source>
        <dbReference type="SAM" id="Phobius"/>
    </source>
</evidence>
<dbReference type="AlphaFoldDB" id="A0A0G0QY10"/>
<reference evidence="2 3" key="1">
    <citation type="journal article" date="2015" name="Nature">
        <title>rRNA introns, odd ribosomes, and small enigmatic genomes across a large radiation of phyla.</title>
        <authorList>
            <person name="Brown C.T."/>
            <person name="Hug L.A."/>
            <person name="Thomas B.C."/>
            <person name="Sharon I."/>
            <person name="Castelle C.J."/>
            <person name="Singh A."/>
            <person name="Wilkins M.J."/>
            <person name="Williams K.H."/>
            <person name="Banfield J.F."/>
        </authorList>
    </citation>
    <scope>NUCLEOTIDE SEQUENCE [LARGE SCALE GENOMIC DNA]</scope>
</reference>